<organism evidence="1">
    <name type="scientific">Salmonella enterica subsp. enterica serovar Heidelberg</name>
    <dbReference type="NCBI Taxonomy" id="611"/>
    <lineage>
        <taxon>Bacteria</taxon>
        <taxon>Pseudomonadati</taxon>
        <taxon>Pseudomonadota</taxon>
        <taxon>Gammaproteobacteria</taxon>
        <taxon>Enterobacterales</taxon>
        <taxon>Enterobacteriaceae</taxon>
        <taxon>Salmonella</taxon>
    </lineage>
</organism>
<dbReference type="EMBL" id="AAGEEU010000048">
    <property type="protein sequence ID" value="EBM9358032.1"/>
    <property type="molecule type" value="Genomic_DNA"/>
</dbReference>
<evidence type="ECO:0000313" key="1">
    <source>
        <dbReference type="EMBL" id="EBM9358032.1"/>
    </source>
</evidence>
<proteinExistence type="predicted"/>
<comment type="caution">
    <text evidence="1">The sequence shown here is derived from an EMBL/GenBank/DDBJ whole genome shotgun (WGS) entry which is preliminary data.</text>
</comment>
<sequence length="24" mass="2548">MGQVDDGIFVHGYHSSIWSNGLAG</sequence>
<dbReference type="AlphaFoldDB" id="A0A5T7J6C3"/>
<feature type="non-terminal residue" evidence="1">
    <location>
        <position position="24"/>
    </location>
</feature>
<accession>A0A5T7J6C3</accession>
<name>A0A5T7J6C3_SALET</name>
<gene>
    <name evidence="1" type="ORF">JU32_25395</name>
</gene>
<reference evidence="1" key="1">
    <citation type="submission" date="2019-06" db="EMBL/GenBank/DDBJ databases">
        <authorList>
            <consortium name="GenomeTrakr network: Whole genome sequencing for foodborne pathogen traceback"/>
        </authorList>
    </citation>
    <scope>NUCLEOTIDE SEQUENCE</scope>
    <source>
        <strain evidence="1">WAPHL_SAL-A00492</strain>
    </source>
</reference>
<protein>
    <submittedName>
        <fullName evidence="1">TniB domain protein</fullName>
    </submittedName>
</protein>